<protein>
    <submittedName>
        <fullName evidence="1">Uncharacterized protein</fullName>
    </submittedName>
</protein>
<proteinExistence type="predicted"/>
<comment type="caution">
    <text evidence="1">The sequence shown here is derived from an EMBL/GenBank/DDBJ whole genome shotgun (WGS) entry which is preliminary data.</text>
</comment>
<dbReference type="EMBL" id="MOAY01000027">
    <property type="protein sequence ID" value="ROM55122.1"/>
    <property type="molecule type" value="Genomic_DNA"/>
</dbReference>
<organism evidence="1 2">
    <name type="scientific">Pseudomonas poae</name>
    <dbReference type="NCBI Taxonomy" id="200451"/>
    <lineage>
        <taxon>Bacteria</taxon>
        <taxon>Pseudomonadati</taxon>
        <taxon>Pseudomonadota</taxon>
        <taxon>Gammaproteobacteria</taxon>
        <taxon>Pseudomonadales</taxon>
        <taxon>Pseudomonadaceae</taxon>
        <taxon>Pseudomonas</taxon>
    </lineage>
</organism>
<dbReference type="RefSeq" id="WP_185021859.1">
    <property type="nucleotide sequence ID" value="NZ_MOAY01000027.1"/>
</dbReference>
<name>A0A423FDK8_9PSED</name>
<accession>A0A423FDK8</accession>
<evidence type="ECO:0000313" key="2">
    <source>
        <dbReference type="Proteomes" id="UP000284656"/>
    </source>
</evidence>
<sequence length="83" mass="9525">MDTTDNSLLATQALKKLAANKTYRELFLASDTLCDFLRPPALRYIISEDRLHLLRRVAEFPQNIFLALDDVASQRPSETSNHY</sequence>
<reference evidence="1 2" key="1">
    <citation type="submission" date="2016-10" db="EMBL/GenBank/DDBJ databases">
        <title>Comparative genome analysis of multiple Pseudomonas spp. focuses on biocontrol and plant growth promoting traits.</title>
        <authorList>
            <person name="Tao X.-Y."/>
            <person name="Taylor C.G."/>
        </authorList>
    </citation>
    <scope>NUCLEOTIDE SEQUENCE [LARGE SCALE GENOMIC DNA]</scope>
    <source>
        <strain evidence="1 2">29G9</strain>
    </source>
</reference>
<evidence type="ECO:0000313" key="1">
    <source>
        <dbReference type="EMBL" id="ROM55122.1"/>
    </source>
</evidence>
<dbReference type="Proteomes" id="UP000284656">
    <property type="component" value="Unassembled WGS sequence"/>
</dbReference>
<gene>
    <name evidence="1" type="ORF">BK648_06375</name>
</gene>
<dbReference type="AlphaFoldDB" id="A0A423FDK8"/>